<reference evidence="5" key="1">
    <citation type="submission" date="2016-11" db="EMBL/GenBank/DDBJ databases">
        <authorList>
            <person name="Varghese N."/>
            <person name="Submissions S."/>
        </authorList>
    </citation>
    <scope>NUCLEOTIDE SEQUENCE [LARGE SCALE GENOMIC DNA]</scope>
    <source>
        <strain evidence="5">DSM 26134</strain>
    </source>
</reference>
<dbReference type="CDD" id="cd00118">
    <property type="entry name" value="LysM"/>
    <property type="match status" value="2"/>
</dbReference>
<evidence type="ECO:0000313" key="4">
    <source>
        <dbReference type="EMBL" id="SHK59118.1"/>
    </source>
</evidence>
<dbReference type="GO" id="GO:0008932">
    <property type="term" value="F:lytic endotransglycosylase activity"/>
    <property type="evidence" value="ECO:0007669"/>
    <property type="project" value="TreeGrafter"/>
</dbReference>
<dbReference type="InterPro" id="IPR023346">
    <property type="entry name" value="Lysozyme-like_dom_sf"/>
</dbReference>
<dbReference type="PROSITE" id="PS51782">
    <property type="entry name" value="LYSM"/>
    <property type="match status" value="2"/>
</dbReference>
<keyword evidence="5" id="KW-1185">Reference proteome</keyword>
<dbReference type="InterPro" id="IPR018392">
    <property type="entry name" value="LysM"/>
</dbReference>
<accession>A0A1M6TQM5</accession>
<dbReference type="SUPFAM" id="SSF54106">
    <property type="entry name" value="LysM domain"/>
    <property type="match status" value="2"/>
</dbReference>
<evidence type="ECO:0000256" key="2">
    <source>
        <dbReference type="SAM" id="SignalP"/>
    </source>
</evidence>
<feature type="domain" description="LysM" evidence="3">
    <location>
        <begin position="332"/>
        <end position="375"/>
    </location>
</feature>
<dbReference type="Gene3D" id="3.10.350.10">
    <property type="entry name" value="LysM domain"/>
    <property type="match status" value="2"/>
</dbReference>
<gene>
    <name evidence="4" type="ORF">SAMN04488028_106135</name>
</gene>
<organism evidence="4 5">
    <name type="scientific">Reichenbachiella agariperforans</name>
    <dbReference type="NCBI Taxonomy" id="156994"/>
    <lineage>
        <taxon>Bacteria</taxon>
        <taxon>Pseudomonadati</taxon>
        <taxon>Bacteroidota</taxon>
        <taxon>Cytophagia</taxon>
        <taxon>Cytophagales</taxon>
        <taxon>Reichenbachiellaceae</taxon>
        <taxon>Reichenbachiella</taxon>
    </lineage>
</organism>
<protein>
    <submittedName>
        <fullName evidence="4">Membrane-bound lytic murein transglycosylase D</fullName>
    </submittedName>
</protein>
<dbReference type="Pfam" id="PF01476">
    <property type="entry name" value="LysM"/>
    <property type="match status" value="2"/>
</dbReference>
<dbReference type="PROSITE" id="PS00922">
    <property type="entry name" value="TRANSGLYCOSYLASE"/>
    <property type="match status" value="1"/>
</dbReference>
<dbReference type="AlphaFoldDB" id="A0A1M6TQM5"/>
<keyword evidence="2" id="KW-0732">Signal</keyword>
<dbReference type="Pfam" id="PF01464">
    <property type="entry name" value="SLT"/>
    <property type="match status" value="1"/>
</dbReference>
<dbReference type="Proteomes" id="UP000184474">
    <property type="component" value="Unassembled WGS sequence"/>
</dbReference>
<evidence type="ECO:0000313" key="5">
    <source>
        <dbReference type="Proteomes" id="UP000184474"/>
    </source>
</evidence>
<name>A0A1M6TQM5_REIAG</name>
<dbReference type="InterPro" id="IPR008258">
    <property type="entry name" value="Transglycosylase_SLT_dom_1"/>
</dbReference>
<dbReference type="PANTHER" id="PTHR33734">
    <property type="entry name" value="LYSM DOMAIN-CONTAINING GPI-ANCHORED PROTEIN 2"/>
    <property type="match status" value="1"/>
</dbReference>
<dbReference type="EMBL" id="FRAA01000006">
    <property type="protein sequence ID" value="SHK59118.1"/>
    <property type="molecule type" value="Genomic_DNA"/>
</dbReference>
<dbReference type="SMART" id="SM00257">
    <property type="entry name" value="LysM"/>
    <property type="match status" value="2"/>
</dbReference>
<dbReference type="Gene3D" id="1.10.530.10">
    <property type="match status" value="1"/>
</dbReference>
<dbReference type="SUPFAM" id="SSF53955">
    <property type="entry name" value="Lysozyme-like"/>
    <property type="match status" value="1"/>
</dbReference>
<dbReference type="PANTHER" id="PTHR33734:SF22">
    <property type="entry name" value="MEMBRANE-BOUND LYTIC MUREIN TRANSGLYCOSYLASE D"/>
    <property type="match status" value="1"/>
</dbReference>
<dbReference type="RefSeq" id="WP_073123843.1">
    <property type="nucleotide sequence ID" value="NZ_FRAA01000006.1"/>
</dbReference>
<dbReference type="GO" id="GO:0016020">
    <property type="term" value="C:membrane"/>
    <property type="evidence" value="ECO:0007669"/>
    <property type="project" value="InterPro"/>
</dbReference>
<feature type="domain" description="LysM" evidence="3">
    <location>
        <begin position="408"/>
        <end position="452"/>
    </location>
</feature>
<feature type="chain" id="PRO_5013065131" evidence="2">
    <location>
        <begin position="23"/>
        <end position="454"/>
    </location>
</feature>
<evidence type="ECO:0000256" key="1">
    <source>
        <dbReference type="ARBA" id="ARBA00007734"/>
    </source>
</evidence>
<dbReference type="CDD" id="cd16894">
    <property type="entry name" value="MltD-like"/>
    <property type="match status" value="1"/>
</dbReference>
<dbReference type="GO" id="GO:0000270">
    <property type="term" value="P:peptidoglycan metabolic process"/>
    <property type="evidence" value="ECO:0007669"/>
    <property type="project" value="InterPro"/>
</dbReference>
<comment type="similarity">
    <text evidence="1">Belongs to the transglycosylase Slt family.</text>
</comment>
<dbReference type="InterPro" id="IPR000189">
    <property type="entry name" value="Transglyc_AS"/>
</dbReference>
<feature type="signal peptide" evidence="2">
    <location>
        <begin position="1"/>
        <end position="22"/>
    </location>
</feature>
<proteinExistence type="inferred from homology"/>
<evidence type="ECO:0000259" key="3">
    <source>
        <dbReference type="PROSITE" id="PS51782"/>
    </source>
</evidence>
<sequence length="454" mass="52240">MIRRFFIAFLTGSMVWTNVALAQQEIDVLPDVSYELVADRMSCLQQSLPLEFNERVYSFIDYFTVRNRDYTRGVLEKKNLYFPIFEQVLADKGMPDELKYLAIIESGLNPNAVSRVGAGGLWQFMPYTGKAYKLDQSWYIDERMNPWESTMSAARYLKVLYSMFDDWELALAAYNTGPGNVRKAIRRSGYKQGFWEIYPYLPRETRSYVPQLVAMIYVVNYAEEHNLIDNQSDLKHMMAYDTVHVSNYVHMETLATQLNLCLDELLILNPQVLRGAIPEGMTNYPLKVPADLADTFRIQRLALLDSASKVGKKEIEYLSRNTPGATYGRTRQVYRVRSGDVLGTIAERHNVRVSDLKRWNNLNSNMIRVGQRLDVWVMPYYNQSTKDVYAVKTPSAPVQEQKTIPGGKYHLVQSGDSLWSISKQYDNLSIEKIKKLNNLTSSSIKPGQKLLINM</sequence>
<dbReference type="STRING" id="156994.SAMN04488028_106135"/>
<dbReference type="InterPro" id="IPR036779">
    <property type="entry name" value="LysM_dom_sf"/>
</dbReference>